<dbReference type="PANTHER" id="PTHR10584">
    <property type="entry name" value="SUGAR KINASE"/>
    <property type="match status" value="1"/>
</dbReference>
<comment type="subunit">
    <text evidence="9">Homodimer.</text>
</comment>
<evidence type="ECO:0000256" key="6">
    <source>
        <dbReference type="ARBA" id="ARBA00022842"/>
    </source>
</evidence>
<feature type="binding site" evidence="9">
    <location>
        <position position="245"/>
    </location>
    <ligand>
        <name>K(+)</name>
        <dbReference type="ChEBI" id="CHEBI:29103"/>
    </ligand>
</feature>
<comment type="function">
    <text evidence="9">Catalyzes the phosphorylation of ribose at O-5 in a reaction requiring ATP and magnesium. The resulting D-ribose-5-phosphate can then be used either for sythesis of nucleotides, histidine, and tryptophan, or as a component of the pentose phosphate pathway.</text>
</comment>
<keyword evidence="7 9" id="KW-0630">Potassium</keyword>
<feature type="binding site" evidence="9">
    <location>
        <begin position="49"/>
        <end position="53"/>
    </location>
    <ligand>
        <name>substrate</name>
    </ligand>
</feature>
<evidence type="ECO:0000259" key="10">
    <source>
        <dbReference type="Pfam" id="PF00294"/>
    </source>
</evidence>
<dbReference type="InterPro" id="IPR011877">
    <property type="entry name" value="Ribokinase"/>
</dbReference>
<feature type="binding site" evidence="9">
    <location>
        <begin position="250"/>
        <end position="251"/>
    </location>
    <ligand>
        <name>ATP</name>
        <dbReference type="ChEBI" id="CHEBI:30616"/>
    </ligand>
</feature>
<comment type="caution">
    <text evidence="9">Lacks conserved residue(s) required for the propagation of feature annotation.</text>
</comment>
<keyword evidence="9" id="KW-0963">Cytoplasm</keyword>
<organism evidence="11 12">
    <name type="scientific">Rhodanobacter caeni</name>
    <dbReference type="NCBI Taxonomy" id="657654"/>
    <lineage>
        <taxon>Bacteria</taxon>
        <taxon>Pseudomonadati</taxon>
        <taxon>Pseudomonadota</taxon>
        <taxon>Gammaproteobacteria</taxon>
        <taxon>Lysobacterales</taxon>
        <taxon>Rhodanobacteraceae</taxon>
        <taxon>Rhodanobacter</taxon>
    </lineage>
</organism>
<feature type="binding site" evidence="9">
    <location>
        <position position="146"/>
    </location>
    <ligand>
        <name>substrate</name>
    </ligand>
</feature>
<dbReference type="PANTHER" id="PTHR10584:SF166">
    <property type="entry name" value="RIBOKINASE"/>
    <property type="match status" value="1"/>
</dbReference>
<keyword evidence="5 9" id="KW-0067">ATP-binding</keyword>
<comment type="activity regulation">
    <text evidence="9">Activated by a monovalent cation that binds near, but not in, the active site. The most likely occupant of the site in vivo is potassium. Ion binding induces a conformational change that may alter substrate affinity.</text>
</comment>
<evidence type="ECO:0000256" key="2">
    <source>
        <dbReference type="ARBA" id="ARBA00022723"/>
    </source>
</evidence>
<feature type="binding site" evidence="9">
    <location>
        <begin position="21"/>
        <end position="23"/>
    </location>
    <ligand>
        <name>substrate</name>
    </ligand>
</feature>
<evidence type="ECO:0000256" key="9">
    <source>
        <dbReference type="HAMAP-Rule" id="MF_01987"/>
    </source>
</evidence>
<evidence type="ECO:0000256" key="8">
    <source>
        <dbReference type="ARBA" id="ARBA00023277"/>
    </source>
</evidence>
<accession>A0ABP3DYG6</accession>
<feature type="binding site" evidence="9">
    <location>
        <position position="251"/>
    </location>
    <ligand>
        <name>substrate</name>
    </ligand>
</feature>
<reference evidence="12" key="1">
    <citation type="journal article" date="2019" name="Int. J. Syst. Evol. Microbiol.">
        <title>The Global Catalogue of Microorganisms (GCM) 10K type strain sequencing project: providing services to taxonomists for standard genome sequencing and annotation.</title>
        <authorList>
            <consortium name="The Broad Institute Genomics Platform"/>
            <consortium name="The Broad Institute Genome Sequencing Center for Infectious Disease"/>
            <person name="Wu L."/>
            <person name="Ma J."/>
        </authorList>
    </citation>
    <scope>NUCLEOTIDE SEQUENCE [LARGE SCALE GENOMIC DNA]</scope>
    <source>
        <strain evidence="12">JCM 16242</strain>
    </source>
</reference>
<keyword evidence="8 9" id="KW-0119">Carbohydrate metabolism</keyword>
<evidence type="ECO:0000313" key="12">
    <source>
        <dbReference type="Proteomes" id="UP001500657"/>
    </source>
</evidence>
<feature type="domain" description="Carbohydrate kinase PfkB" evidence="10">
    <location>
        <begin position="13"/>
        <end position="293"/>
    </location>
</feature>
<feature type="active site" description="Proton acceptor" evidence="9">
    <location>
        <position position="251"/>
    </location>
</feature>
<evidence type="ECO:0000256" key="4">
    <source>
        <dbReference type="ARBA" id="ARBA00022777"/>
    </source>
</evidence>
<dbReference type="InterPro" id="IPR011611">
    <property type="entry name" value="PfkB_dom"/>
</dbReference>
<dbReference type="InterPro" id="IPR002139">
    <property type="entry name" value="Ribo/fructo_kinase"/>
</dbReference>
<keyword evidence="4 9" id="KW-0418">Kinase</keyword>
<comment type="similarity">
    <text evidence="9">Belongs to the carbohydrate kinase PfkB family. Ribokinase subfamily.</text>
</comment>
<dbReference type="EMBL" id="BAAAFO010000002">
    <property type="protein sequence ID" value="GAA0247053.1"/>
    <property type="molecule type" value="Genomic_DNA"/>
</dbReference>
<dbReference type="SUPFAM" id="SSF53613">
    <property type="entry name" value="Ribokinase-like"/>
    <property type="match status" value="1"/>
</dbReference>
<keyword evidence="3 9" id="KW-0547">Nucleotide-binding</keyword>
<dbReference type="CDD" id="cd01174">
    <property type="entry name" value="ribokinase"/>
    <property type="match status" value="1"/>
</dbReference>
<feature type="binding site" evidence="9">
    <location>
        <position position="281"/>
    </location>
    <ligand>
        <name>K(+)</name>
        <dbReference type="ChEBI" id="CHEBI:29103"/>
    </ligand>
</feature>
<evidence type="ECO:0000256" key="3">
    <source>
        <dbReference type="ARBA" id="ARBA00022741"/>
    </source>
</evidence>
<evidence type="ECO:0000313" key="11">
    <source>
        <dbReference type="EMBL" id="GAA0247053.1"/>
    </source>
</evidence>
<keyword evidence="1 9" id="KW-0808">Transferase</keyword>
<comment type="catalytic activity">
    <reaction evidence="9">
        <text>D-ribose + ATP = D-ribose 5-phosphate + ADP + H(+)</text>
        <dbReference type="Rhea" id="RHEA:13697"/>
        <dbReference type="ChEBI" id="CHEBI:15378"/>
        <dbReference type="ChEBI" id="CHEBI:30616"/>
        <dbReference type="ChEBI" id="CHEBI:47013"/>
        <dbReference type="ChEBI" id="CHEBI:78346"/>
        <dbReference type="ChEBI" id="CHEBI:456216"/>
        <dbReference type="EC" id="2.7.1.15"/>
    </reaction>
</comment>
<name>A0ABP3DYG6_9GAMM</name>
<dbReference type="InterPro" id="IPR029056">
    <property type="entry name" value="Ribokinase-like"/>
</dbReference>
<dbReference type="Gene3D" id="3.40.1190.20">
    <property type="match status" value="1"/>
</dbReference>
<comment type="pathway">
    <text evidence="9">Carbohydrate metabolism; D-ribose degradation; D-ribose 5-phosphate from beta-D-ribopyranose: step 2/2.</text>
</comment>
<dbReference type="PRINTS" id="PR00990">
    <property type="entry name" value="RIBOKINASE"/>
</dbReference>
<keyword evidence="12" id="KW-1185">Reference proteome</keyword>
<feature type="binding site" evidence="9">
    <location>
        <position position="247"/>
    </location>
    <ligand>
        <name>K(+)</name>
        <dbReference type="ChEBI" id="CHEBI:29103"/>
    </ligand>
</feature>
<feature type="binding site" evidence="9">
    <location>
        <position position="286"/>
    </location>
    <ligand>
        <name>K(+)</name>
        <dbReference type="ChEBI" id="CHEBI:29103"/>
    </ligand>
</feature>
<evidence type="ECO:0000256" key="7">
    <source>
        <dbReference type="ARBA" id="ARBA00022958"/>
    </source>
</evidence>
<comment type="subcellular location">
    <subcellularLocation>
        <location evidence="9">Cytoplasm</location>
    </subcellularLocation>
</comment>
<feature type="binding site" evidence="9">
    <location>
        <position position="284"/>
    </location>
    <ligand>
        <name>K(+)</name>
        <dbReference type="ChEBI" id="CHEBI:29103"/>
    </ligand>
</feature>
<comment type="caution">
    <text evidence="11">The sequence shown here is derived from an EMBL/GenBank/DDBJ whole genome shotgun (WGS) entry which is preliminary data.</text>
</comment>
<dbReference type="Proteomes" id="UP001500657">
    <property type="component" value="Unassembled WGS sequence"/>
</dbReference>
<dbReference type="EC" id="2.7.1.15" evidence="9"/>
<evidence type="ECO:0000256" key="5">
    <source>
        <dbReference type="ARBA" id="ARBA00022840"/>
    </source>
</evidence>
<dbReference type="HAMAP" id="MF_01987">
    <property type="entry name" value="Ribokinase"/>
    <property type="match status" value="1"/>
</dbReference>
<sequence length="322" mass="32555">MRVISMSDPVRNTVLVVGSANLDFVIRVAHVPAPGETVLGRDARAFPGGKGANQAVASARAGGASTRMLLALGDDANAAPIEASLQAAGVQPQVVRMPGEPTGMAFICVADDGENAITVAAGANGLLRADALPALDDIDALLLQLEIPLDTVLDGARAARGAGCRVILNAAPARALPDELLALVDVLVVNEGELVALGGHAGDLRRSLDAITVPCVVVTLGARGCVARVDGELLLQPAFAVDTVDTTAAGDTFCGVLAAALAQNLPWPLALRRASAAAALACTRLGAQASIPAAAEVEAFLGRHDAGQAAAYTALADYFERA</sequence>
<evidence type="ECO:0000256" key="1">
    <source>
        <dbReference type="ARBA" id="ARBA00022679"/>
    </source>
</evidence>
<keyword evidence="6 9" id="KW-0460">Magnesium</keyword>
<feature type="binding site" evidence="9">
    <location>
        <position position="290"/>
    </location>
    <ligand>
        <name>K(+)</name>
        <dbReference type="ChEBI" id="CHEBI:29103"/>
    </ligand>
</feature>
<feature type="binding site" evidence="9">
    <location>
        <position position="190"/>
    </location>
    <ligand>
        <name>ATP</name>
        <dbReference type="ChEBI" id="CHEBI:30616"/>
    </ligand>
</feature>
<gene>
    <name evidence="9" type="primary">rbsK</name>
    <name evidence="11" type="ORF">GCM10009126_10750</name>
</gene>
<proteinExistence type="inferred from homology"/>
<comment type="cofactor">
    <cofactor evidence="9">
        <name>Mg(2+)</name>
        <dbReference type="ChEBI" id="CHEBI:18420"/>
    </cofactor>
    <text evidence="9">Requires a divalent cation, most likely magnesium in vivo, as an electrophilic catalyst to aid phosphoryl group transfer. It is the chelate of the metal and the nucleotide that is the actual substrate.</text>
</comment>
<protein>
    <recommendedName>
        <fullName evidence="9">Ribokinase</fullName>
        <shortName evidence="9">RK</shortName>
        <ecNumber evidence="9">2.7.1.15</ecNumber>
    </recommendedName>
</protein>
<feature type="binding site" evidence="9">
    <location>
        <begin position="219"/>
        <end position="224"/>
    </location>
    <ligand>
        <name>ATP</name>
        <dbReference type="ChEBI" id="CHEBI:30616"/>
    </ligand>
</feature>
<dbReference type="Pfam" id="PF00294">
    <property type="entry name" value="PfkB"/>
    <property type="match status" value="1"/>
</dbReference>
<keyword evidence="2 9" id="KW-0479">Metal-binding</keyword>